<keyword evidence="2" id="KW-1185">Reference proteome</keyword>
<reference evidence="1 2" key="2">
    <citation type="journal article" date="2023" name="Mol. Biol. Evol.">
        <title>Genomics of Secondarily Temperate Adaptation in the Only Non-Antarctic Icefish.</title>
        <authorList>
            <person name="Rivera-Colon A.G."/>
            <person name="Rayamajhi N."/>
            <person name="Minhas B.F."/>
            <person name="Madrigal G."/>
            <person name="Bilyk K.T."/>
            <person name="Yoon V."/>
            <person name="Hune M."/>
            <person name="Gregory S."/>
            <person name="Cheng C.H.C."/>
            <person name="Catchen J.M."/>
        </authorList>
    </citation>
    <scope>NUCLEOTIDE SEQUENCE [LARGE SCALE GENOMIC DNA]</scope>
    <source>
        <strain evidence="1">JMC-PN-2008</strain>
    </source>
</reference>
<reference evidence="1 2" key="1">
    <citation type="journal article" date="2023" name="Genes (Basel)">
        <title>Chromosome-Level Genome Assembly and Circadian Gene Repertoire of the Patagonia Blennie Eleginops maclovinus-The Closest Ancestral Proxy of Antarctic Cryonotothenioids.</title>
        <authorList>
            <person name="Cheng C.C."/>
            <person name="Rivera-Colon A.G."/>
            <person name="Minhas B.F."/>
            <person name="Wilson L."/>
            <person name="Rayamajhi N."/>
            <person name="Vargas-Chacoff L."/>
            <person name="Catchen J.M."/>
        </authorList>
    </citation>
    <scope>NUCLEOTIDE SEQUENCE [LARGE SCALE GENOMIC DNA]</scope>
    <source>
        <strain evidence="1">JMC-PN-2008</strain>
    </source>
</reference>
<dbReference type="EMBL" id="JAUZQC010000006">
    <property type="protein sequence ID" value="KAK5869807.1"/>
    <property type="molecule type" value="Genomic_DNA"/>
</dbReference>
<dbReference type="Proteomes" id="UP001346869">
    <property type="component" value="Unassembled WGS sequence"/>
</dbReference>
<name>A0AAN7Y1G6_ELEMC</name>
<comment type="caution">
    <text evidence="1">The sequence shown here is derived from an EMBL/GenBank/DDBJ whole genome shotgun (WGS) entry which is preliminary data.</text>
</comment>
<evidence type="ECO:0000313" key="2">
    <source>
        <dbReference type="Proteomes" id="UP001346869"/>
    </source>
</evidence>
<gene>
    <name evidence="1" type="ORF">PBY51_024497</name>
</gene>
<sequence>MPSRTVPTLPAASACLTFAKPATLPTAPLSLLPPFPALPSSSSSSPRACGLNSCGQAGCSVCGKHPPHMEYYTDPTWPWLAGWVTVCLFPNPTNALFDPSTTTYVPTPHPTPSHHP</sequence>
<organism evidence="1 2">
    <name type="scientific">Eleginops maclovinus</name>
    <name type="common">Patagonian blennie</name>
    <name type="synonym">Eleginus maclovinus</name>
    <dbReference type="NCBI Taxonomy" id="56733"/>
    <lineage>
        <taxon>Eukaryota</taxon>
        <taxon>Metazoa</taxon>
        <taxon>Chordata</taxon>
        <taxon>Craniata</taxon>
        <taxon>Vertebrata</taxon>
        <taxon>Euteleostomi</taxon>
        <taxon>Actinopterygii</taxon>
        <taxon>Neopterygii</taxon>
        <taxon>Teleostei</taxon>
        <taxon>Neoteleostei</taxon>
        <taxon>Acanthomorphata</taxon>
        <taxon>Eupercaria</taxon>
        <taxon>Perciformes</taxon>
        <taxon>Notothenioidei</taxon>
        <taxon>Eleginopidae</taxon>
        <taxon>Eleginops</taxon>
    </lineage>
</organism>
<protein>
    <submittedName>
        <fullName evidence="1">Uncharacterized protein</fullName>
    </submittedName>
</protein>
<proteinExistence type="predicted"/>
<dbReference type="PROSITE" id="PS51257">
    <property type="entry name" value="PROKAR_LIPOPROTEIN"/>
    <property type="match status" value="1"/>
</dbReference>
<accession>A0AAN7Y1G6</accession>
<evidence type="ECO:0000313" key="1">
    <source>
        <dbReference type="EMBL" id="KAK5869807.1"/>
    </source>
</evidence>
<dbReference type="AlphaFoldDB" id="A0AAN7Y1G6"/>